<protein>
    <submittedName>
        <fullName evidence="1">Uncharacterized protein</fullName>
    </submittedName>
</protein>
<gene>
    <name evidence="1" type="ORF">ACCO45_013199</name>
</gene>
<proteinExistence type="predicted"/>
<comment type="caution">
    <text evidence="1">The sequence shown here is derived from an EMBL/GenBank/DDBJ whole genome shotgun (WGS) entry which is preliminary data.</text>
</comment>
<accession>A0ACC4DAI0</accession>
<organism evidence="1 2">
    <name type="scientific">Purpureocillium lilacinum</name>
    <name type="common">Paecilomyces lilacinus</name>
    <dbReference type="NCBI Taxonomy" id="33203"/>
    <lineage>
        <taxon>Eukaryota</taxon>
        <taxon>Fungi</taxon>
        <taxon>Dikarya</taxon>
        <taxon>Ascomycota</taxon>
        <taxon>Pezizomycotina</taxon>
        <taxon>Sordariomycetes</taxon>
        <taxon>Hypocreomycetidae</taxon>
        <taxon>Hypocreales</taxon>
        <taxon>Ophiocordycipitaceae</taxon>
        <taxon>Purpureocillium</taxon>
    </lineage>
</organism>
<dbReference type="Proteomes" id="UP001638806">
    <property type="component" value="Unassembled WGS sequence"/>
</dbReference>
<sequence>MLVVVVVVGVVRRPTAPGPGSGPGPDSISGPGPGSGAAPRPARVRVIRAVAALLWRVRRDPERDRAPGPTVVGLRLGEEHGVVALAAPVRSGGAVAVFIGSVRLSCARSRRRCSSDCGRPGRARGAAAGAAAVVARVSGAAAPPPRLHPIPKRRLLLMVLLSSRRRRRLASALVVFGNGGVLGRRDEVAVAAPPTFFVLPPPPKRCVKEAMRRSFPNGCAVADDAEGSARAFGADRGAVAVSAGVVDEGEKKKK</sequence>
<dbReference type="EMBL" id="JBGNUJ010000012">
    <property type="protein sequence ID" value="KAL3953256.1"/>
    <property type="molecule type" value="Genomic_DNA"/>
</dbReference>
<reference evidence="1" key="1">
    <citation type="submission" date="2024-12" db="EMBL/GenBank/DDBJ databases">
        <title>Comparative genomics and development of molecular markers within Purpureocillium lilacinum and among Purpureocillium species.</title>
        <authorList>
            <person name="Yeh Z.-Y."/>
            <person name="Ni N.-T."/>
            <person name="Lo P.-H."/>
            <person name="Mushyakhwo K."/>
            <person name="Lin C.-F."/>
            <person name="Nai Y.-S."/>
        </authorList>
    </citation>
    <scope>NUCLEOTIDE SEQUENCE</scope>
    <source>
        <strain evidence="1">NCHU-NPUST-175</strain>
    </source>
</reference>
<evidence type="ECO:0000313" key="1">
    <source>
        <dbReference type="EMBL" id="KAL3953256.1"/>
    </source>
</evidence>
<name>A0ACC4DAI0_PURLI</name>
<keyword evidence="2" id="KW-1185">Reference proteome</keyword>
<evidence type="ECO:0000313" key="2">
    <source>
        <dbReference type="Proteomes" id="UP001638806"/>
    </source>
</evidence>